<dbReference type="PROSITE" id="PS00941">
    <property type="entry name" value="CARBOXYLESTERASE_B_2"/>
    <property type="match status" value="1"/>
</dbReference>
<evidence type="ECO:0000313" key="6">
    <source>
        <dbReference type="EMBL" id="CCX33661.1"/>
    </source>
</evidence>
<dbReference type="PROSITE" id="PS01173">
    <property type="entry name" value="LIPASE_GDXG_HIS"/>
    <property type="match status" value="1"/>
</dbReference>
<evidence type="ECO:0000259" key="5">
    <source>
        <dbReference type="Pfam" id="PF00135"/>
    </source>
</evidence>
<dbReference type="PANTHER" id="PTHR43918:SF4">
    <property type="entry name" value="CARBOXYLIC ESTER HYDROLASE"/>
    <property type="match status" value="1"/>
</dbReference>
<dbReference type="PROSITE" id="PS00122">
    <property type="entry name" value="CARBOXYLESTERASE_B_1"/>
    <property type="match status" value="1"/>
</dbReference>
<dbReference type="Proteomes" id="UP000018144">
    <property type="component" value="Unassembled WGS sequence"/>
</dbReference>
<dbReference type="ESTHER" id="pyrom-u4lwe6">
    <property type="family name" value="Fungal_carboxylesterase_lipase"/>
</dbReference>
<keyword evidence="4" id="KW-0732">Signal</keyword>
<feature type="domain" description="Carboxylesterase type B" evidence="5">
    <location>
        <begin position="20"/>
        <end position="133"/>
    </location>
</feature>
<dbReference type="InterPro" id="IPR002018">
    <property type="entry name" value="CarbesteraseB"/>
</dbReference>
<organism evidence="6 7">
    <name type="scientific">Pyronema omphalodes (strain CBS 100304)</name>
    <name type="common">Pyronema confluens</name>
    <dbReference type="NCBI Taxonomy" id="1076935"/>
    <lineage>
        <taxon>Eukaryota</taxon>
        <taxon>Fungi</taxon>
        <taxon>Dikarya</taxon>
        <taxon>Ascomycota</taxon>
        <taxon>Pezizomycotina</taxon>
        <taxon>Pezizomycetes</taxon>
        <taxon>Pezizales</taxon>
        <taxon>Pyronemataceae</taxon>
        <taxon>Pyronema</taxon>
    </lineage>
</organism>
<feature type="signal peptide" evidence="4">
    <location>
        <begin position="1"/>
        <end position="16"/>
    </location>
</feature>
<dbReference type="InterPro" id="IPR050654">
    <property type="entry name" value="AChE-related_enzymes"/>
</dbReference>
<proteinExistence type="inferred from homology"/>
<evidence type="ECO:0000256" key="2">
    <source>
        <dbReference type="ARBA" id="ARBA00010515"/>
    </source>
</evidence>
<sequence length="464" mass="50771">MVSVSTFFVFINAALAAAITVNTTSGPITGSSINGVTSYLGLPFAAPPIGSLRFRHPLPATFSPHPRKSSLSKASIQFQFQTAFTPTEARALPLSAQSEDCLYLNIWVPDTVKKGSVAALVYIHGGGFAEGSAMSGTIVFGFPSLPQAGQQNLGLLDQRLAIEFLHRNIHLFGGDPKKLTLFGHSTGARSIAVYTFAYPHNPLVHGVIIESGSARLGPPLSTKPASDAAFFAIAEKLGCGNNGSDKEFLECMQRLNAAEIRKAVWGTVLNSWTAFTGGAPGVDNKTAFDAEEYKRRGSSGQFAQIPTLIGTANYEADTLVPFHENGINYTLSDLVTKDFTCRAAIEAGYRARNGVPVWRYRYMPRLPAVTAYEWMRGAYHFSEVPPLWGNIERLGIKTPEKWELEMGDYLQKVWGAFAKDPREDWRSWGGRDISRKAARWARLGREIFRGSDFLSRESMMTGAI</sequence>
<dbReference type="GO" id="GO:0052689">
    <property type="term" value="F:carboxylic ester hydrolase activity"/>
    <property type="evidence" value="ECO:0007669"/>
    <property type="project" value="TreeGrafter"/>
</dbReference>
<dbReference type="eggNOG" id="KOG4389">
    <property type="taxonomic scope" value="Eukaryota"/>
</dbReference>
<dbReference type="OrthoDB" id="408631at2759"/>
<dbReference type="SUPFAM" id="SSF53474">
    <property type="entry name" value="alpha/beta-Hydrolases"/>
    <property type="match status" value="1"/>
</dbReference>
<dbReference type="Gene3D" id="3.40.50.1820">
    <property type="entry name" value="alpha/beta hydrolase"/>
    <property type="match status" value="2"/>
</dbReference>
<dbReference type="AlphaFoldDB" id="U4LWE6"/>
<dbReference type="PANTHER" id="PTHR43918">
    <property type="entry name" value="ACETYLCHOLINESTERASE"/>
    <property type="match status" value="1"/>
</dbReference>
<evidence type="ECO:0000256" key="4">
    <source>
        <dbReference type="RuleBase" id="RU361235"/>
    </source>
</evidence>
<protein>
    <recommendedName>
        <fullName evidence="4">Carboxylic ester hydrolase</fullName>
        <ecNumber evidence="4">3.1.1.-</ecNumber>
    </recommendedName>
</protein>
<dbReference type="STRING" id="1076935.U4LWE6"/>
<dbReference type="EC" id="3.1.1.-" evidence="4"/>
<evidence type="ECO:0000256" key="3">
    <source>
        <dbReference type="ARBA" id="ARBA00022801"/>
    </source>
</evidence>
<dbReference type="InterPro" id="IPR019826">
    <property type="entry name" value="Carboxylesterase_B_AS"/>
</dbReference>
<reference evidence="6 7" key="1">
    <citation type="journal article" date="2013" name="PLoS Genet.">
        <title>The genome and development-dependent transcriptomes of Pyronema confluens: a window into fungal evolution.</title>
        <authorList>
            <person name="Traeger S."/>
            <person name="Altegoer F."/>
            <person name="Freitag M."/>
            <person name="Gabaldon T."/>
            <person name="Kempken F."/>
            <person name="Kumar A."/>
            <person name="Marcet-Houben M."/>
            <person name="Poggeler S."/>
            <person name="Stajich J.E."/>
            <person name="Nowrousian M."/>
        </authorList>
    </citation>
    <scope>NUCLEOTIDE SEQUENCE [LARGE SCALE GENOMIC DNA]</scope>
    <source>
        <strain evidence="7">CBS 100304</strain>
        <tissue evidence="6">Vegetative mycelium</tissue>
    </source>
</reference>
<dbReference type="InterPro" id="IPR029058">
    <property type="entry name" value="AB_hydrolase_fold"/>
</dbReference>
<comment type="similarity">
    <text evidence="2">Belongs to the 'GDXG' lipolytic enzyme family.</text>
</comment>
<accession>U4LWE6</accession>
<keyword evidence="7" id="KW-1185">Reference proteome</keyword>
<evidence type="ECO:0000313" key="7">
    <source>
        <dbReference type="Proteomes" id="UP000018144"/>
    </source>
</evidence>
<keyword evidence="3 4" id="KW-0378">Hydrolase</keyword>
<dbReference type="EMBL" id="HF936162">
    <property type="protein sequence ID" value="CCX33661.1"/>
    <property type="molecule type" value="Genomic_DNA"/>
</dbReference>
<name>U4LWE6_PYROM</name>
<dbReference type="Pfam" id="PF00135">
    <property type="entry name" value="COesterase"/>
    <property type="match status" value="2"/>
</dbReference>
<dbReference type="OMA" id="SAQSEDC"/>
<evidence type="ECO:0000256" key="1">
    <source>
        <dbReference type="ARBA" id="ARBA00005964"/>
    </source>
</evidence>
<feature type="domain" description="Carboxylesterase type B" evidence="5">
    <location>
        <begin position="139"/>
        <end position="323"/>
    </location>
</feature>
<dbReference type="InterPro" id="IPR002168">
    <property type="entry name" value="Lipase_GDXG_HIS_AS"/>
</dbReference>
<gene>
    <name evidence="6" type="ORF">PCON_01599</name>
</gene>
<feature type="chain" id="PRO_5005147627" description="Carboxylic ester hydrolase" evidence="4">
    <location>
        <begin position="17"/>
        <end position="464"/>
    </location>
</feature>
<dbReference type="InterPro" id="IPR019819">
    <property type="entry name" value="Carboxylesterase_B_CS"/>
</dbReference>
<comment type="similarity">
    <text evidence="1 4">Belongs to the type-B carboxylesterase/lipase family.</text>
</comment>